<accession>A0A644XVL3</accession>
<comment type="caution">
    <text evidence="1">The sequence shown here is derived from an EMBL/GenBank/DDBJ whole genome shotgun (WGS) entry which is preliminary data.</text>
</comment>
<reference evidence="1" key="1">
    <citation type="submission" date="2019-08" db="EMBL/GenBank/DDBJ databases">
        <authorList>
            <person name="Kucharzyk K."/>
            <person name="Murdoch R.W."/>
            <person name="Higgins S."/>
            <person name="Loffler F."/>
        </authorList>
    </citation>
    <scope>NUCLEOTIDE SEQUENCE</scope>
</reference>
<organism evidence="1">
    <name type="scientific">bioreactor metagenome</name>
    <dbReference type="NCBI Taxonomy" id="1076179"/>
    <lineage>
        <taxon>unclassified sequences</taxon>
        <taxon>metagenomes</taxon>
        <taxon>ecological metagenomes</taxon>
    </lineage>
</organism>
<dbReference type="AlphaFoldDB" id="A0A644XVL3"/>
<protein>
    <submittedName>
        <fullName evidence="1">Uncharacterized protein</fullName>
    </submittedName>
</protein>
<evidence type="ECO:0000313" key="1">
    <source>
        <dbReference type="EMBL" id="MPM19771.1"/>
    </source>
</evidence>
<dbReference type="EMBL" id="VSSQ01003241">
    <property type="protein sequence ID" value="MPM19771.1"/>
    <property type="molecule type" value="Genomic_DNA"/>
</dbReference>
<proteinExistence type="predicted"/>
<dbReference type="Gene3D" id="3.40.50.2300">
    <property type="match status" value="1"/>
</dbReference>
<sequence length="63" mass="7164">MDTPFGRITYRPQDHQSTMGAYIGKTAYDEKLGRGVLVNYHYADGKDYQPSDEQVKKLRPAGQ</sequence>
<gene>
    <name evidence="1" type="ORF">SDC9_66197</name>
</gene>
<name>A0A644XVL3_9ZZZZ</name>